<evidence type="ECO:0000256" key="2">
    <source>
        <dbReference type="SAM" id="SignalP"/>
    </source>
</evidence>
<feature type="region of interest" description="Disordered" evidence="1">
    <location>
        <begin position="24"/>
        <end position="44"/>
    </location>
</feature>
<keyword evidence="2" id="KW-0732">Signal</keyword>
<comment type="caution">
    <text evidence="3">The sequence shown here is derived from an EMBL/GenBank/DDBJ whole genome shotgun (WGS) entry which is preliminary data.</text>
</comment>
<feature type="chain" id="PRO_5046203190" description="Lipoprotein" evidence="2">
    <location>
        <begin position="23"/>
        <end position="161"/>
    </location>
</feature>
<reference evidence="4" key="1">
    <citation type="journal article" date="2019" name="Int. J. Syst. Evol. Microbiol.">
        <title>The Global Catalogue of Microorganisms (GCM) 10K type strain sequencing project: providing services to taxonomists for standard genome sequencing and annotation.</title>
        <authorList>
            <consortium name="The Broad Institute Genomics Platform"/>
            <consortium name="The Broad Institute Genome Sequencing Center for Infectious Disease"/>
            <person name="Wu L."/>
            <person name="Ma J."/>
        </authorList>
    </citation>
    <scope>NUCLEOTIDE SEQUENCE [LARGE SCALE GENOMIC DNA]</scope>
    <source>
        <strain evidence="4">CGMCC 1.16619</strain>
    </source>
</reference>
<protein>
    <recommendedName>
        <fullName evidence="5">Lipoprotein</fullName>
    </recommendedName>
</protein>
<gene>
    <name evidence="3" type="ORF">ACFPPA_06130</name>
</gene>
<evidence type="ECO:0008006" key="5">
    <source>
        <dbReference type="Google" id="ProtNLM"/>
    </source>
</evidence>
<proteinExistence type="predicted"/>
<evidence type="ECO:0000313" key="4">
    <source>
        <dbReference type="Proteomes" id="UP001596114"/>
    </source>
</evidence>
<dbReference type="Proteomes" id="UP001596114">
    <property type="component" value="Unassembled WGS sequence"/>
</dbReference>
<name>A0ABW0QNX8_9GAMM</name>
<feature type="signal peptide" evidence="2">
    <location>
        <begin position="1"/>
        <end position="22"/>
    </location>
</feature>
<feature type="region of interest" description="Disordered" evidence="1">
    <location>
        <begin position="120"/>
        <end position="161"/>
    </location>
</feature>
<dbReference type="EMBL" id="JBHSNF010000001">
    <property type="protein sequence ID" value="MFC5525317.1"/>
    <property type="molecule type" value="Genomic_DNA"/>
</dbReference>
<evidence type="ECO:0000313" key="3">
    <source>
        <dbReference type="EMBL" id="MFC5525317.1"/>
    </source>
</evidence>
<keyword evidence="4" id="KW-1185">Reference proteome</keyword>
<dbReference type="RefSeq" id="WP_377319472.1">
    <property type="nucleotide sequence ID" value="NZ_JBHSNF010000001.1"/>
</dbReference>
<sequence length="161" mass="17474">MRRAVVIAAAFFVLAVAAGCGASGKENTMTHTPEPSASRAPPPRVPPVFIAGIRYAQVPGDLETDGQVGGILAAYDASNREVWRLKVYENPRRPELEGDVQDVWFRSLRAEGGKLLIENERGERFEVDPATRRVSGRPAPAPKPQSDIDPISGQPRIHKPG</sequence>
<feature type="compositionally biased region" description="Basic and acidic residues" evidence="1">
    <location>
        <begin position="120"/>
        <end position="131"/>
    </location>
</feature>
<evidence type="ECO:0000256" key="1">
    <source>
        <dbReference type="SAM" id="MobiDB-lite"/>
    </source>
</evidence>
<dbReference type="PROSITE" id="PS51257">
    <property type="entry name" value="PROKAR_LIPOPROTEIN"/>
    <property type="match status" value="1"/>
</dbReference>
<organism evidence="3 4">
    <name type="scientific">Rhodanobacter ginsengisoli</name>
    <dbReference type="NCBI Taxonomy" id="418646"/>
    <lineage>
        <taxon>Bacteria</taxon>
        <taxon>Pseudomonadati</taxon>
        <taxon>Pseudomonadota</taxon>
        <taxon>Gammaproteobacteria</taxon>
        <taxon>Lysobacterales</taxon>
        <taxon>Rhodanobacteraceae</taxon>
        <taxon>Rhodanobacter</taxon>
    </lineage>
</organism>
<accession>A0ABW0QNX8</accession>